<evidence type="ECO:0000313" key="3">
    <source>
        <dbReference type="Proteomes" id="UP000829685"/>
    </source>
</evidence>
<feature type="transmembrane region" description="Helical" evidence="1">
    <location>
        <begin position="17"/>
        <end position="37"/>
    </location>
</feature>
<sequence length="111" mass="12694">MNFAQTKAKLIDMVQCFLNIAATLLIFLWIPLGLLNARTLCRTLVTEKCSFKWERRVLIFLLFTLAGPLGLLAWTFMEAYQIWRSYQNRVATRRAVAQPPPSYKDALLAGA</sequence>
<keyword evidence="1" id="KW-0472">Membrane</keyword>
<name>A0A9P9WS52_9PEZI</name>
<evidence type="ECO:0000256" key="1">
    <source>
        <dbReference type="SAM" id="Phobius"/>
    </source>
</evidence>
<dbReference type="EMBL" id="JAFIMR010000006">
    <property type="protein sequence ID" value="KAI1877393.1"/>
    <property type="molecule type" value="Genomic_DNA"/>
</dbReference>
<comment type="caution">
    <text evidence="2">The sequence shown here is derived from an EMBL/GenBank/DDBJ whole genome shotgun (WGS) entry which is preliminary data.</text>
</comment>
<keyword evidence="1" id="KW-1133">Transmembrane helix</keyword>
<keyword evidence="3" id="KW-1185">Reference proteome</keyword>
<proteinExistence type="predicted"/>
<evidence type="ECO:0000313" key="2">
    <source>
        <dbReference type="EMBL" id="KAI1877393.1"/>
    </source>
</evidence>
<feature type="transmembrane region" description="Helical" evidence="1">
    <location>
        <begin position="57"/>
        <end position="77"/>
    </location>
</feature>
<dbReference type="Proteomes" id="UP000829685">
    <property type="component" value="Unassembled WGS sequence"/>
</dbReference>
<organism evidence="2 3">
    <name type="scientific">Neoarthrinium moseri</name>
    <dbReference type="NCBI Taxonomy" id="1658444"/>
    <lineage>
        <taxon>Eukaryota</taxon>
        <taxon>Fungi</taxon>
        <taxon>Dikarya</taxon>
        <taxon>Ascomycota</taxon>
        <taxon>Pezizomycotina</taxon>
        <taxon>Sordariomycetes</taxon>
        <taxon>Xylariomycetidae</taxon>
        <taxon>Amphisphaeriales</taxon>
        <taxon>Apiosporaceae</taxon>
        <taxon>Neoarthrinium</taxon>
    </lineage>
</organism>
<keyword evidence="1" id="KW-0812">Transmembrane</keyword>
<dbReference type="AlphaFoldDB" id="A0A9P9WS52"/>
<accession>A0A9P9WS52</accession>
<gene>
    <name evidence="2" type="ORF">JX265_003401</name>
</gene>
<reference evidence="2" key="1">
    <citation type="submission" date="2021-03" db="EMBL/GenBank/DDBJ databases">
        <title>Revisited historic fungal species revealed as producer of novel bioactive compounds through whole genome sequencing and comparative genomics.</title>
        <authorList>
            <person name="Vignolle G.A."/>
            <person name="Hochenegger N."/>
            <person name="Mach R.L."/>
            <person name="Mach-Aigner A.R."/>
            <person name="Javad Rahimi M."/>
            <person name="Salim K.A."/>
            <person name="Chan C.M."/>
            <person name="Lim L.B.L."/>
            <person name="Cai F."/>
            <person name="Druzhinina I.S."/>
            <person name="U'Ren J.M."/>
            <person name="Derntl C."/>
        </authorList>
    </citation>
    <scope>NUCLEOTIDE SEQUENCE</scope>
    <source>
        <strain evidence="2">TUCIM 5799</strain>
    </source>
</reference>
<protein>
    <submittedName>
        <fullName evidence="2">Uncharacterized protein</fullName>
    </submittedName>
</protein>